<keyword evidence="3" id="KW-1185">Reference proteome</keyword>
<dbReference type="RefSeq" id="WP_064270507.1">
    <property type="nucleotide sequence ID" value="NZ_LXJZ01000198.1"/>
</dbReference>
<dbReference type="STRING" id="1462993.A6V36_09010"/>
<evidence type="ECO:0000313" key="2">
    <source>
        <dbReference type="EMBL" id="OAJ61143.1"/>
    </source>
</evidence>
<dbReference type="AlphaFoldDB" id="A0A1A9N7V0"/>
<sequence>MNDLLALAVAAHGGLDRWNSFRTLTAEASIDGGLWHMKQVPDMLKHATFEIGTHEEHMSIAPFPAPDQRGLFLPNRVWVEKPDGTVIDSRDNPEASYAGHTEETPWDKFHVSYFTGKAMWTYLTSPFLYIYPGFETEEIEPWQEDGEVWRRLKVTFPDYVASHTRTQITHFGPDGLMRRHDYTVDVLGGAPGANYVSGYREVQGIMMPTKRRVYAYDQNGQKVPEPVLVSIDFGQLTFS</sequence>
<proteinExistence type="predicted"/>
<dbReference type="EMBL" id="LXKA01000221">
    <property type="protein sequence ID" value="OAJ61143.1"/>
    <property type="molecule type" value="Genomic_DNA"/>
</dbReference>
<evidence type="ECO:0000313" key="4">
    <source>
        <dbReference type="Proteomes" id="UP000078116"/>
    </source>
</evidence>
<dbReference type="Proteomes" id="UP000077961">
    <property type="component" value="Unassembled WGS sequence"/>
</dbReference>
<comment type="caution">
    <text evidence="2">The sequence shown here is derived from an EMBL/GenBank/DDBJ whole genome shotgun (WGS) entry which is preliminary data.</text>
</comment>
<accession>A0A1A9N7V0</accession>
<dbReference type="OrthoDB" id="8746011at2"/>
<protein>
    <submittedName>
        <fullName evidence="2">Uncharacterized protein</fullName>
    </submittedName>
</protein>
<evidence type="ECO:0000313" key="3">
    <source>
        <dbReference type="Proteomes" id="UP000077961"/>
    </source>
</evidence>
<reference evidence="3 4" key="1">
    <citation type="submission" date="2016-04" db="EMBL/GenBank/DDBJ databases">
        <title>Reclassification of Paraburkholderia panaciterrae (Farh et al. 2015) Dobritsa &amp; Samadpour 2016 as a later homotypic synonym of Paraburkholderia ginsengiterrae (Farh et al. 2015) Dobritsa &amp; Samadpour 2016.</title>
        <authorList>
            <person name="Dobritsa A.P."/>
            <person name="Kutumbaka K."/>
            <person name="Samadpour M."/>
        </authorList>
    </citation>
    <scope>NUCLEOTIDE SEQUENCE [LARGE SCALE GENOMIC DNA]</scope>
    <source>
        <strain evidence="2 4">DCY85</strain>
        <strain evidence="1 3">DCY85-1</strain>
    </source>
</reference>
<name>A0A1A9N7V0_9BURK</name>
<gene>
    <name evidence="1" type="ORF">A6V36_09010</name>
    <name evidence="2" type="ORF">A6V37_03345</name>
</gene>
<organism evidence="2 4">
    <name type="scientific">Paraburkholderia ginsengiterrae</name>
    <dbReference type="NCBI Taxonomy" id="1462993"/>
    <lineage>
        <taxon>Bacteria</taxon>
        <taxon>Pseudomonadati</taxon>
        <taxon>Pseudomonadota</taxon>
        <taxon>Betaproteobacteria</taxon>
        <taxon>Burkholderiales</taxon>
        <taxon>Burkholderiaceae</taxon>
        <taxon>Paraburkholderia</taxon>
    </lineage>
</organism>
<dbReference type="EMBL" id="LXJZ01000198">
    <property type="protein sequence ID" value="OAJ54959.1"/>
    <property type="molecule type" value="Genomic_DNA"/>
</dbReference>
<dbReference type="Proteomes" id="UP000078116">
    <property type="component" value="Unassembled WGS sequence"/>
</dbReference>
<evidence type="ECO:0000313" key="1">
    <source>
        <dbReference type="EMBL" id="OAJ54959.1"/>
    </source>
</evidence>